<dbReference type="PANTHER" id="PTHR38602:SF1">
    <property type="entry name" value="INNER MEMBRANE PROTEIN"/>
    <property type="match status" value="1"/>
</dbReference>
<accession>A0ABS0BV97</accession>
<name>A0ABS0BV97_9GAMM</name>
<dbReference type="PANTHER" id="PTHR38602">
    <property type="entry name" value="INNER MEMBRANE PROTEIN-RELATED"/>
    <property type="match status" value="1"/>
</dbReference>
<feature type="transmembrane region" description="Helical" evidence="1">
    <location>
        <begin position="45"/>
        <end position="62"/>
    </location>
</feature>
<dbReference type="EMBL" id="JACBGI020000001">
    <property type="protein sequence ID" value="MBF6056990.1"/>
    <property type="molecule type" value="Genomic_DNA"/>
</dbReference>
<protein>
    <submittedName>
        <fullName evidence="2">DUF2065 domain-containing protein</fullName>
    </submittedName>
</protein>
<keyword evidence="1" id="KW-0812">Transmembrane</keyword>
<feature type="transmembrane region" description="Helical" evidence="1">
    <location>
        <begin position="6"/>
        <end position="24"/>
    </location>
</feature>
<sequence>MLENTFITAIALVLILEGLLPFAFPRFWRQMMQEAVNLPNGSLRRIGLISIGIGLMILLFFSE</sequence>
<reference evidence="2 3" key="1">
    <citation type="submission" date="2020-11" db="EMBL/GenBank/DDBJ databases">
        <title>Sulfur oxidizing isolate from Hospital Hole Sinkhole.</title>
        <authorList>
            <person name="Scott K.M."/>
        </authorList>
    </citation>
    <scope>NUCLEOTIDE SEQUENCE [LARGE SCALE GENOMIC DNA]</scope>
    <source>
        <strain evidence="2 3">HH1</strain>
    </source>
</reference>
<keyword evidence="1" id="KW-0472">Membrane</keyword>
<keyword evidence="1" id="KW-1133">Transmembrane helix</keyword>
<evidence type="ECO:0000256" key="1">
    <source>
        <dbReference type="SAM" id="Phobius"/>
    </source>
</evidence>
<gene>
    <name evidence="2" type="ORF">H8792_001420</name>
</gene>
<dbReference type="Pfam" id="PF09838">
    <property type="entry name" value="DUF2065"/>
    <property type="match status" value="1"/>
</dbReference>
<keyword evidence="3" id="KW-1185">Reference proteome</keyword>
<dbReference type="RefSeq" id="WP_194947344.1">
    <property type="nucleotide sequence ID" value="NZ_JACBGI020000001.1"/>
</dbReference>
<evidence type="ECO:0000313" key="3">
    <source>
        <dbReference type="Proteomes" id="UP001193680"/>
    </source>
</evidence>
<proteinExistence type="predicted"/>
<dbReference type="InterPro" id="IPR019201">
    <property type="entry name" value="DUF2065"/>
</dbReference>
<evidence type="ECO:0000313" key="2">
    <source>
        <dbReference type="EMBL" id="MBF6056990.1"/>
    </source>
</evidence>
<dbReference type="Proteomes" id="UP001193680">
    <property type="component" value="Unassembled WGS sequence"/>
</dbReference>
<comment type="caution">
    <text evidence="2">The sequence shown here is derived from an EMBL/GenBank/DDBJ whole genome shotgun (WGS) entry which is preliminary data.</text>
</comment>
<organism evidence="2 3">
    <name type="scientific">Thiomicrorhabdus heinhorstiae</name>
    <dbReference type="NCBI Taxonomy" id="2748010"/>
    <lineage>
        <taxon>Bacteria</taxon>
        <taxon>Pseudomonadati</taxon>
        <taxon>Pseudomonadota</taxon>
        <taxon>Gammaproteobacteria</taxon>
        <taxon>Thiotrichales</taxon>
        <taxon>Piscirickettsiaceae</taxon>
        <taxon>Thiomicrorhabdus</taxon>
    </lineage>
</organism>